<keyword evidence="3" id="KW-0408">Iron</keyword>
<dbReference type="EMBL" id="UINC01201328">
    <property type="protein sequence ID" value="SVE20620.1"/>
    <property type="molecule type" value="Genomic_DNA"/>
</dbReference>
<protein>
    <recommendedName>
        <fullName evidence="4">Cytochrome c domain-containing protein</fullName>
    </recommendedName>
</protein>
<feature type="non-terminal residue" evidence="5">
    <location>
        <position position="194"/>
    </location>
</feature>
<dbReference type="GO" id="GO:0009055">
    <property type="term" value="F:electron transfer activity"/>
    <property type="evidence" value="ECO:0007669"/>
    <property type="project" value="InterPro"/>
</dbReference>
<feature type="domain" description="Cytochrome c" evidence="4">
    <location>
        <begin position="18"/>
        <end position="104"/>
    </location>
</feature>
<proteinExistence type="predicted"/>
<dbReference type="Pfam" id="PF07635">
    <property type="entry name" value="PSCyt1"/>
    <property type="match status" value="1"/>
</dbReference>
<dbReference type="SUPFAM" id="SSF46626">
    <property type="entry name" value="Cytochrome c"/>
    <property type="match status" value="1"/>
</dbReference>
<keyword evidence="2" id="KW-0479">Metal-binding</keyword>
<evidence type="ECO:0000256" key="2">
    <source>
        <dbReference type="ARBA" id="ARBA00022723"/>
    </source>
</evidence>
<dbReference type="PANTHER" id="PTHR35889">
    <property type="entry name" value="CYCLOINULO-OLIGOSACCHARIDE FRUCTANOTRANSFERASE-RELATED"/>
    <property type="match status" value="1"/>
</dbReference>
<evidence type="ECO:0000256" key="1">
    <source>
        <dbReference type="ARBA" id="ARBA00022617"/>
    </source>
</evidence>
<dbReference type="GO" id="GO:0046872">
    <property type="term" value="F:metal ion binding"/>
    <property type="evidence" value="ECO:0007669"/>
    <property type="project" value="UniProtKB-KW"/>
</dbReference>
<dbReference type="Gene3D" id="1.10.760.10">
    <property type="entry name" value="Cytochrome c-like domain"/>
    <property type="match status" value="1"/>
</dbReference>
<organism evidence="5">
    <name type="scientific">marine metagenome</name>
    <dbReference type="NCBI Taxonomy" id="408172"/>
    <lineage>
        <taxon>unclassified sequences</taxon>
        <taxon>metagenomes</taxon>
        <taxon>ecological metagenomes</taxon>
    </lineage>
</organism>
<gene>
    <name evidence="5" type="ORF">METZ01_LOCUS473474</name>
</gene>
<name>A0A383BLB4_9ZZZZ</name>
<dbReference type="InterPro" id="IPR011429">
    <property type="entry name" value="Cyt_c_Planctomycete-type"/>
</dbReference>
<sequence length="194" mass="21343">MNRKLLILSVFTLVLAVDYQSEIQPIFNNNCGNCHLGNSSGGLNLSNYQNLMSGSDDGAVVIPGNHEQSILWDEINSGDMPQGNNPELSDEEIDLIAFWIDEGAFSEEAGCMDPNAISCEDQFPVCETFNNVEDCLENMDCLWDSVGESCSGGFSVYFPECEDCSDIDPCFNFYDSNAVVDNGLCMYNVVPSYD</sequence>
<dbReference type="AlphaFoldDB" id="A0A383BLB4"/>
<reference evidence="5" key="1">
    <citation type="submission" date="2018-05" db="EMBL/GenBank/DDBJ databases">
        <authorList>
            <person name="Lanie J.A."/>
            <person name="Ng W.-L."/>
            <person name="Kazmierczak K.M."/>
            <person name="Andrzejewski T.M."/>
            <person name="Davidsen T.M."/>
            <person name="Wayne K.J."/>
            <person name="Tettelin H."/>
            <person name="Glass J.I."/>
            <person name="Rusch D."/>
            <person name="Podicherti R."/>
            <person name="Tsui H.-C.T."/>
            <person name="Winkler M.E."/>
        </authorList>
    </citation>
    <scope>NUCLEOTIDE SEQUENCE</scope>
</reference>
<dbReference type="PROSITE" id="PS51007">
    <property type="entry name" value="CYTC"/>
    <property type="match status" value="1"/>
</dbReference>
<evidence type="ECO:0000259" key="4">
    <source>
        <dbReference type="PROSITE" id="PS51007"/>
    </source>
</evidence>
<evidence type="ECO:0000256" key="3">
    <source>
        <dbReference type="ARBA" id="ARBA00023004"/>
    </source>
</evidence>
<accession>A0A383BLB4</accession>
<dbReference type="PANTHER" id="PTHR35889:SF3">
    <property type="entry name" value="F-BOX DOMAIN-CONTAINING PROTEIN"/>
    <property type="match status" value="1"/>
</dbReference>
<dbReference type="InterPro" id="IPR009056">
    <property type="entry name" value="Cyt_c-like_dom"/>
</dbReference>
<dbReference type="GO" id="GO:0020037">
    <property type="term" value="F:heme binding"/>
    <property type="evidence" value="ECO:0007669"/>
    <property type="project" value="InterPro"/>
</dbReference>
<evidence type="ECO:0000313" key="5">
    <source>
        <dbReference type="EMBL" id="SVE20620.1"/>
    </source>
</evidence>
<dbReference type="InterPro" id="IPR036909">
    <property type="entry name" value="Cyt_c-like_dom_sf"/>
</dbReference>
<keyword evidence="1" id="KW-0349">Heme</keyword>